<reference evidence="2" key="1">
    <citation type="journal article" date="2023" name="Mol. Phylogenet. Evol.">
        <title>Genome-scale phylogeny and comparative genomics of the fungal order Sordariales.</title>
        <authorList>
            <person name="Hensen N."/>
            <person name="Bonometti L."/>
            <person name="Westerberg I."/>
            <person name="Brannstrom I.O."/>
            <person name="Guillou S."/>
            <person name="Cros-Aarteil S."/>
            <person name="Calhoun S."/>
            <person name="Haridas S."/>
            <person name="Kuo A."/>
            <person name="Mondo S."/>
            <person name="Pangilinan J."/>
            <person name="Riley R."/>
            <person name="LaButti K."/>
            <person name="Andreopoulos B."/>
            <person name="Lipzen A."/>
            <person name="Chen C."/>
            <person name="Yan M."/>
            <person name="Daum C."/>
            <person name="Ng V."/>
            <person name="Clum A."/>
            <person name="Steindorff A."/>
            <person name="Ohm R.A."/>
            <person name="Martin F."/>
            <person name="Silar P."/>
            <person name="Natvig D.O."/>
            <person name="Lalanne C."/>
            <person name="Gautier V."/>
            <person name="Ament-Velasquez S.L."/>
            <person name="Kruys A."/>
            <person name="Hutchinson M.I."/>
            <person name="Powell A.J."/>
            <person name="Barry K."/>
            <person name="Miller A.N."/>
            <person name="Grigoriev I.V."/>
            <person name="Debuchy R."/>
            <person name="Gladieux P."/>
            <person name="Hiltunen Thoren M."/>
            <person name="Johannesson H."/>
        </authorList>
    </citation>
    <scope>NUCLEOTIDE SEQUENCE</scope>
    <source>
        <strain evidence="2">CBS 508.74</strain>
    </source>
</reference>
<reference evidence="2" key="2">
    <citation type="submission" date="2023-05" db="EMBL/GenBank/DDBJ databases">
        <authorList>
            <consortium name="Lawrence Berkeley National Laboratory"/>
            <person name="Steindorff A."/>
            <person name="Hensen N."/>
            <person name="Bonometti L."/>
            <person name="Westerberg I."/>
            <person name="Brannstrom I.O."/>
            <person name="Guillou S."/>
            <person name="Cros-Aarteil S."/>
            <person name="Calhoun S."/>
            <person name="Haridas S."/>
            <person name="Kuo A."/>
            <person name="Mondo S."/>
            <person name="Pangilinan J."/>
            <person name="Riley R."/>
            <person name="Labutti K."/>
            <person name="Andreopoulos B."/>
            <person name="Lipzen A."/>
            <person name="Chen C."/>
            <person name="Yanf M."/>
            <person name="Daum C."/>
            <person name="Ng V."/>
            <person name="Clum A."/>
            <person name="Ohm R."/>
            <person name="Martin F."/>
            <person name="Silar P."/>
            <person name="Natvig D."/>
            <person name="Lalanne C."/>
            <person name="Gautier V."/>
            <person name="Ament-Velasquez S.L."/>
            <person name="Kruys A."/>
            <person name="Hutchinson M.I."/>
            <person name="Powell A.J."/>
            <person name="Barry K."/>
            <person name="Miller A.N."/>
            <person name="Grigoriev I.V."/>
            <person name="Debuchy R."/>
            <person name="Gladieux P."/>
            <person name="Thoren M.H."/>
            <person name="Johannesson H."/>
        </authorList>
    </citation>
    <scope>NUCLEOTIDE SEQUENCE</scope>
    <source>
        <strain evidence="2">CBS 508.74</strain>
    </source>
</reference>
<proteinExistence type="predicted"/>
<protein>
    <submittedName>
        <fullName evidence="2">Uncharacterized protein</fullName>
    </submittedName>
</protein>
<keyword evidence="3" id="KW-1185">Reference proteome</keyword>
<comment type="caution">
    <text evidence="2">The sequence shown here is derived from an EMBL/GenBank/DDBJ whole genome shotgun (WGS) entry which is preliminary data.</text>
</comment>
<keyword evidence="1" id="KW-0812">Transmembrane</keyword>
<dbReference type="RefSeq" id="XP_064674018.1">
    <property type="nucleotide sequence ID" value="XM_064814322.1"/>
</dbReference>
<evidence type="ECO:0000313" key="2">
    <source>
        <dbReference type="EMBL" id="KAK4116448.1"/>
    </source>
</evidence>
<evidence type="ECO:0000256" key="1">
    <source>
        <dbReference type="SAM" id="Phobius"/>
    </source>
</evidence>
<keyword evidence="1" id="KW-1133">Transmembrane helix</keyword>
<dbReference type="EMBL" id="MU853333">
    <property type="protein sequence ID" value="KAK4116448.1"/>
    <property type="molecule type" value="Genomic_DNA"/>
</dbReference>
<sequence>MEGLHVTRRQEKGLWTQSEQPFSSICLSVPASQYVSLVPNLAALYVTVHTMYLNLLRKRITLVLSNYSGNLRS</sequence>
<accession>A0AAN6TL22</accession>
<evidence type="ECO:0000313" key="3">
    <source>
        <dbReference type="Proteomes" id="UP001302812"/>
    </source>
</evidence>
<name>A0AAN6TL22_9PEZI</name>
<gene>
    <name evidence="2" type="ORF">N656DRAFT_774717</name>
</gene>
<keyword evidence="1" id="KW-0472">Membrane</keyword>
<dbReference type="GeneID" id="89938447"/>
<feature type="transmembrane region" description="Helical" evidence="1">
    <location>
        <begin position="37"/>
        <end position="56"/>
    </location>
</feature>
<dbReference type="AlphaFoldDB" id="A0AAN6TL22"/>
<dbReference type="Proteomes" id="UP001302812">
    <property type="component" value="Unassembled WGS sequence"/>
</dbReference>
<organism evidence="2 3">
    <name type="scientific">Canariomyces notabilis</name>
    <dbReference type="NCBI Taxonomy" id="2074819"/>
    <lineage>
        <taxon>Eukaryota</taxon>
        <taxon>Fungi</taxon>
        <taxon>Dikarya</taxon>
        <taxon>Ascomycota</taxon>
        <taxon>Pezizomycotina</taxon>
        <taxon>Sordariomycetes</taxon>
        <taxon>Sordariomycetidae</taxon>
        <taxon>Sordariales</taxon>
        <taxon>Chaetomiaceae</taxon>
        <taxon>Canariomyces</taxon>
    </lineage>
</organism>